<dbReference type="InterPro" id="IPR003439">
    <property type="entry name" value="ABC_transporter-like_ATP-bd"/>
</dbReference>
<dbReference type="InterPro" id="IPR011527">
    <property type="entry name" value="ABC1_TM_dom"/>
</dbReference>
<dbReference type="PANTHER" id="PTHR11384:SF59">
    <property type="entry name" value="LYSOSOMAL COBALAMIN TRANSPORTER ABCD4"/>
    <property type="match status" value="1"/>
</dbReference>
<evidence type="ECO:0000313" key="12">
    <source>
        <dbReference type="EMBL" id="MFC3686496.1"/>
    </source>
</evidence>
<gene>
    <name evidence="12" type="ORF">ACFOPI_23085</name>
</gene>
<dbReference type="SUPFAM" id="SSF52540">
    <property type="entry name" value="P-loop containing nucleoside triphosphate hydrolases"/>
    <property type="match status" value="1"/>
</dbReference>
<dbReference type="Pfam" id="PF00005">
    <property type="entry name" value="ABC_tran"/>
    <property type="match status" value="1"/>
</dbReference>
<dbReference type="SUPFAM" id="SSF90123">
    <property type="entry name" value="ABC transporter transmembrane region"/>
    <property type="match status" value="1"/>
</dbReference>
<dbReference type="RefSeq" id="WP_382179425.1">
    <property type="nucleotide sequence ID" value="NZ_JBHRXX010000010.1"/>
</dbReference>
<protein>
    <submittedName>
        <fullName evidence="12">ABC transporter ATP-binding protein/permease</fullName>
    </submittedName>
</protein>
<evidence type="ECO:0000313" key="13">
    <source>
        <dbReference type="Proteomes" id="UP001595729"/>
    </source>
</evidence>
<dbReference type="GO" id="GO:0005524">
    <property type="term" value="F:ATP binding"/>
    <property type="evidence" value="ECO:0007669"/>
    <property type="project" value="UniProtKB-KW"/>
</dbReference>
<dbReference type="Proteomes" id="UP001595729">
    <property type="component" value="Unassembled WGS sequence"/>
</dbReference>
<dbReference type="PANTHER" id="PTHR11384">
    <property type="entry name" value="ATP-BINDING CASSETTE, SUB-FAMILY D MEMBER"/>
    <property type="match status" value="1"/>
</dbReference>
<evidence type="ECO:0000256" key="6">
    <source>
        <dbReference type="ARBA" id="ARBA00022840"/>
    </source>
</evidence>
<dbReference type="PROSITE" id="PS50929">
    <property type="entry name" value="ABC_TM1F"/>
    <property type="match status" value="1"/>
</dbReference>
<dbReference type="EMBL" id="JBHRXX010000010">
    <property type="protein sequence ID" value="MFC3686496.1"/>
    <property type="molecule type" value="Genomic_DNA"/>
</dbReference>
<dbReference type="Gene3D" id="3.40.50.300">
    <property type="entry name" value="P-loop containing nucleotide triphosphate hydrolases"/>
    <property type="match status" value="1"/>
</dbReference>
<dbReference type="InterPro" id="IPR050835">
    <property type="entry name" value="ABC_transporter_sub-D"/>
</dbReference>
<evidence type="ECO:0000259" key="11">
    <source>
        <dbReference type="PROSITE" id="PS50929"/>
    </source>
</evidence>
<keyword evidence="13" id="KW-1185">Reference proteome</keyword>
<organism evidence="12 13">
    <name type="scientific">Hydrogenophaga luteola</name>
    <dbReference type="NCBI Taxonomy" id="1591122"/>
    <lineage>
        <taxon>Bacteria</taxon>
        <taxon>Pseudomonadati</taxon>
        <taxon>Pseudomonadota</taxon>
        <taxon>Betaproteobacteria</taxon>
        <taxon>Burkholderiales</taxon>
        <taxon>Comamonadaceae</taxon>
        <taxon>Hydrogenophaga</taxon>
    </lineage>
</organism>
<evidence type="ECO:0000256" key="9">
    <source>
        <dbReference type="SAM" id="Phobius"/>
    </source>
</evidence>
<feature type="transmembrane region" description="Helical" evidence="9">
    <location>
        <begin position="33"/>
        <end position="54"/>
    </location>
</feature>
<comment type="subcellular location">
    <subcellularLocation>
        <location evidence="1">Cell membrane</location>
        <topology evidence="1">Multi-pass membrane protein</topology>
    </subcellularLocation>
</comment>
<evidence type="ECO:0000256" key="8">
    <source>
        <dbReference type="ARBA" id="ARBA00023136"/>
    </source>
</evidence>
<dbReference type="SMART" id="SM00382">
    <property type="entry name" value="AAA"/>
    <property type="match status" value="1"/>
</dbReference>
<dbReference type="PROSITE" id="PS50893">
    <property type="entry name" value="ABC_TRANSPORTER_2"/>
    <property type="match status" value="1"/>
</dbReference>
<name>A0ABV7WBR0_9BURK</name>
<feature type="transmembrane region" description="Helical" evidence="9">
    <location>
        <begin position="281"/>
        <end position="305"/>
    </location>
</feature>
<keyword evidence="2" id="KW-0813">Transport</keyword>
<feature type="domain" description="ABC transmembrane type-1" evidence="11">
    <location>
        <begin position="35"/>
        <end position="340"/>
    </location>
</feature>
<keyword evidence="5" id="KW-0547">Nucleotide-binding</keyword>
<evidence type="ECO:0000256" key="5">
    <source>
        <dbReference type="ARBA" id="ARBA00022741"/>
    </source>
</evidence>
<feature type="transmembrane region" description="Helical" evidence="9">
    <location>
        <begin position="74"/>
        <end position="93"/>
    </location>
</feature>
<dbReference type="InterPro" id="IPR027417">
    <property type="entry name" value="P-loop_NTPase"/>
</dbReference>
<sequence>MNKFQSFRAFARKVLALAVPYFNSEEKWKARGLLAAIIVLNLAAVYMLVLLNEWNRVFYDALQNKDQVTFWRELGRFTYLAFGFIIIAVYRFYLRQVLEMRWRTWMTKHYLDRWLSNKAFYQLELNRFAKDTDAPPDNPDQRIAEDLNLFTSSTLGLSMGLLSSVITLVSFVGILWTLSGSFSFDFNGGSYTIPGFMVWMAVLYCAIGSVLAHYIGRPQIKLNFQQQRVEADFRVHLVRVREYSESIALDRGEPVERQHLGERFGAVLDNYWKLIKAQKRLIWFTNGFGQAAVVFPFIVAAPRFFSGAIQLGELMQISSAFGRVQDSLSWFVDNYDALAAWRATTDRITSFEESFQALQAAPLQSAPATQTDTLQIEALDLALPGGVALMSAGGLSLKAGDSLLVKGPSGSGKSTLFRALAGIWPWAKGKLQKPADFEQRVMFLPQRPYFPVGSLRKALAYPEPADRYSDDLLRQALVDALLPHLADRLDEEDSWGQKLSGGEQQRLAVARALLKQPRWLFVDEATSALDEAAEHAVYEKLHALVRAQNGALVSIAHRPTVAAFHAQRWELEPGAADGARFTLAAR</sequence>
<dbReference type="Pfam" id="PF06472">
    <property type="entry name" value="ABC_membrane_2"/>
    <property type="match status" value="1"/>
</dbReference>
<evidence type="ECO:0000259" key="10">
    <source>
        <dbReference type="PROSITE" id="PS50893"/>
    </source>
</evidence>
<dbReference type="PROSITE" id="PS00211">
    <property type="entry name" value="ABC_TRANSPORTER_1"/>
    <property type="match status" value="1"/>
</dbReference>
<accession>A0ABV7WBR0</accession>
<feature type="domain" description="ABC transporter" evidence="10">
    <location>
        <begin position="374"/>
        <end position="583"/>
    </location>
</feature>
<keyword evidence="3" id="KW-1003">Cell membrane</keyword>
<dbReference type="CDD" id="cd03223">
    <property type="entry name" value="ABCD_peroxisomal_ALDP"/>
    <property type="match status" value="1"/>
</dbReference>
<keyword evidence="7 9" id="KW-1133">Transmembrane helix</keyword>
<dbReference type="Gene3D" id="1.20.1560.10">
    <property type="entry name" value="ABC transporter type 1, transmembrane domain"/>
    <property type="match status" value="1"/>
</dbReference>
<feature type="transmembrane region" description="Helical" evidence="9">
    <location>
        <begin position="155"/>
        <end position="176"/>
    </location>
</feature>
<dbReference type="InterPro" id="IPR036640">
    <property type="entry name" value="ABC1_TM_sf"/>
</dbReference>
<evidence type="ECO:0000256" key="2">
    <source>
        <dbReference type="ARBA" id="ARBA00022448"/>
    </source>
</evidence>
<evidence type="ECO:0000256" key="4">
    <source>
        <dbReference type="ARBA" id="ARBA00022692"/>
    </source>
</evidence>
<evidence type="ECO:0000256" key="1">
    <source>
        <dbReference type="ARBA" id="ARBA00004651"/>
    </source>
</evidence>
<keyword evidence="8 9" id="KW-0472">Membrane</keyword>
<feature type="transmembrane region" description="Helical" evidence="9">
    <location>
        <begin position="196"/>
        <end position="216"/>
    </location>
</feature>
<reference evidence="13" key="1">
    <citation type="journal article" date="2019" name="Int. J. Syst. Evol. Microbiol.">
        <title>The Global Catalogue of Microorganisms (GCM) 10K type strain sequencing project: providing services to taxonomists for standard genome sequencing and annotation.</title>
        <authorList>
            <consortium name="The Broad Institute Genomics Platform"/>
            <consortium name="The Broad Institute Genome Sequencing Center for Infectious Disease"/>
            <person name="Wu L."/>
            <person name="Ma J."/>
        </authorList>
    </citation>
    <scope>NUCLEOTIDE SEQUENCE [LARGE SCALE GENOMIC DNA]</scope>
    <source>
        <strain evidence="13">KCTC 42501</strain>
    </source>
</reference>
<dbReference type="InterPro" id="IPR017871">
    <property type="entry name" value="ABC_transporter-like_CS"/>
</dbReference>
<keyword evidence="6 12" id="KW-0067">ATP-binding</keyword>
<dbReference type="InterPro" id="IPR003593">
    <property type="entry name" value="AAA+_ATPase"/>
</dbReference>
<evidence type="ECO:0000256" key="3">
    <source>
        <dbReference type="ARBA" id="ARBA00022475"/>
    </source>
</evidence>
<keyword evidence="4 9" id="KW-0812">Transmembrane</keyword>
<proteinExistence type="predicted"/>
<comment type="caution">
    <text evidence="12">The sequence shown here is derived from an EMBL/GenBank/DDBJ whole genome shotgun (WGS) entry which is preliminary data.</text>
</comment>
<evidence type="ECO:0000256" key="7">
    <source>
        <dbReference type="ARBA" id="ARBA00022989"/>
    </source>
</evidence>